<feature type="region of interest" description="Disordered" evidence="1">
    <location>
        <begin position="121"/>
        <end position="140"/>
    </location>
</feature>
<feature type="compositionally biased region" description="Polar residues" evidence="1">
    <location>
        <begin position="123"/>
        <end position="134"/>
    </location>
</feature>
<dbReference type="EMBL" id="JAPFFJ010000005">
    <property type="protein sequence ID" value="KAJ6428383.1"/>
    <property type="molecule type" value="Genomic_DNA"/>
</dbReference>
<comment type="caution">
    <text evidence="2">The sequence shown here is derived from an EMBL/GenBank/DDBJ whole genome shotgun (WGS) entry which is preliminary data.</text>
</comment>
<keyword evidence="3" id="KW-1185">Reference proteome</keyword>
<protein>
    <submittedName>
        <fullName evidence="2">Uncharacterized protein</fullName>
    </submittedName>
</protein>
<evidence type="ECO:0000313" key="3">
    <source>
        <dbReference type="Proteomes" id="UP001162972"/>
    </source>
</evidence>
<reference evidence="2 3" key="1">
    <citation type="journal article" date="2023" name="Int. J. Mol. Sci.">
        <title>De Novo Assembly and Annotation of 11 Diverse Shrub Willow (Salix) Genomes Reveals Novel Gene Organization in Sex-Linked Regions.</title>
        <authorList>
            <person name="Hyden B."/>
            <person name="Feng K."/>
            <person name="Yates T.B."/>
            <person name="Jawdy S."/>
            <person name="Cereghino C."/>
            <person name="Smart L.B."/>
            <person name="Muchero W."/>
        </authorList>
    </citation>
    <scope>NUCLEOTIDE SEQUENCE [LARGE SCALE GENOMIC DNA]</scope>
    <source>
        <tissue evidence="2">Shoot tip</tissue>
    </source>
</reference>
<evidence type="ECO:0000313" key="2">
    <source>
        <dbReference type="EMBL" id="KAJ6428383.1"/>
    </source>
</evidence>
<dbReference type="AlphaFoldDB" id="A0AAD6PHA9"/>
<gene>
    <name evidence="2" type="ORF">OIU84_023751</name>
</gene>
<sequence>MLSITAHPQDLVAPTGCIAIQSHAHSNTGPDLHRPRWQLFKRLSQRVADIEVPVTDIKQSTKDLQTKQLARLSPLWVDKIKLGNTISSKKGHTWLQNSHFHKLWCKTRGWPVELGHNAERNFESQGRSSISDKPSGSGKM</sequence>
<dbReference type="Proteomes" id="UP001162972">
    <property type="component" value="Chromosome 1"/>
</dbReference>
<evidence type="ECO:0000256" key="1">
    <source>
        <dbReference type="SAM" id="MobiDB-lite"/>
    </source>
</evidence>
<name>A0AAD6PHA9_9ROSI</name>
<proteinExistence type="predicted"/>
<accession>A0AAD6PHA9</accession>
<organism evidence="2 3">
    <name type="scientific">Salix udensis</name>
    <dbReference type="NCBI Taxonomy" id="889485"/>
    <lineage>
        <taxon>Eukaryota</taxon>
        <taxon>Viridiplantae</taxon>
        <taxon>Streptophyta</taxon>
        <taxon>Embryophyta</taxon>
        <taxon>Tracheophyta</taxon>
        <taxon>Spermatophyta</taxon>
        <taxon>Magnoliopsida</taxon>
        <taxon>eudicotyledons</taxon>
        <taxon>Gunneridae</taxon>
        <taxon>Pentapetalae</taxon>
        <taxon>rosids</taxon>
        <taxon>fabids</taxon>
        <taxon>Malpighiales</taxon>
        <taxon>Salicaceae</taxon>
        <taxon>Saliceae</taxon>
        <taxon>Salix</taxon>
    </lineage>
</organism>